<dbReference type="AlphaFoldDB" id="A0A024GSX3"/>
<dbReference type="SUPFAM" id="SSF103481">
    <property type="entry name" value="Multidrug resistance efflux transporter EmrE"/>
    <property type="match status" value="2"/>
</dbReference>
<evidence type="ECO:0000256" key="2">
    <source>
        <dbReference type="ARBA" id="ARBA00022448"/>
    </source>
</evidence>
<dbReference type="STRING" id="65357.A0A024GSX3"/>
<evidence type="ECO:0000256" key="6">
    <source>
        <dbReference type="SAM" id="Phobius"/>
    </source>
</evidence>
<name>A0A024GSX3_9STRA</name>
<keyword evidence="8" id="KW-1185">Reference proteome</keyword>
<feature type="transmembrane region" description="Helical" evidence="6">
    <location>
        <begin position="227"/>
        <end position="248"/>
    </location>
</feature>
<feature type="transmembrane region" description="Helical" evidence="6">
    <location>
        <begin position="189"/>
        <end position="206"/>
    </location>
</feature>
<sequence>MKNLSNRASSNSIFDLLVCIGGIYICYLSYGIFQENIFRYKDSNNQKFTSTLFLLFIQCVTNSLVAYVGKIVIPCACRTIFVISSILATFFWKPEKPTLPLKPFAFTAFAYLGAMLCSNEALKHVSYPTQALGKSCKMIPVMLMGVLLGNKKYSMQEYLCVVLITLGITMFQLGKMATASSGKHSTQENSFYGLFLLFASLTLDGVSGPKQEQLCQQLRPSVHQQMMYTNLWAVVYTGIGAILSGHAWTGMRFCMENPTILQSIFYFSICSAMGQNFIYFTIQRFSALTCTTITTTRKFFTILFSVFWFGNQLSWVSWAGVAVVFLGLSGEITSKYQKYQLRQLQKTP</sequence>
<proteinExistence type="predicted"/>
<dbReference type="FunCoup" id="A0A024GSX3">
    <property type="interactions" value="547"/>
</dbReference>
<reference evidence="7 8" key="1">
    <citation type="submission" date="2012-05" db="EMBL/GenBank/DDBJ databases">
        <title>Recombination and specialization in a pathogen metapopulation.</title>
        <authorList>
            <person name="Gardiner A."/>
            <person name="Kemen E."/>
            <person name="Schultz-Larsen T."/>
            <person name="MacLean D."/>
            <person name="Van Oosterhout C."/>
            <person name="Jones J.D.G."/>
        </authorList>
    </citation>
    <scope>NUCLEOTIDE SEQUENCE [LARGE SCALE GENOMIC DNA]</scope>
    <source>
        <strain evidence="7 8">Ac Nc2</strain>
    </source>
</reference>
<keyword evidence="4 6" id="KW-1133">Transmembrane helix</keyword>
<dbReference type="GO" id="GO:0005459">
    <property type="term" value="F:UDP-galactose transmembrane transporter activity"/>
    <property type="evidence" value="ECO:0007669"/>
    <property type="project" value="TreeGrafter"/>
</dbReference>
<dbReference type="PANTHER" id="PTHR10778:SF18">
    <property type="entry name" value="SUGAR PHOSPHATE TRANSPORTER DOMAIN-CONTAINING PROTEIN"/>
    <property type="match status" value="1"/>
</dbReference>
<dbReference type="GO" id="GO:0005460">
    <property type="term" value="F:UDP-glucose transmembrane transporter activity"/>
    <property type="evidence" value="ECO:0007669"/>
    <property type="project" value="TreeGrafter"/>
</dbReference>
<organism evidence="7 8">
    <name type="scientific">Albugo candida</name>
    <dbReference type="NCBI Taxonomy" id="65357"/>
    <lineage>
        <taxon>Eukaryota</taxon>
        <taxon>Sar</taxon>
        <taxon>Stramenopiles</taxon>
        <taxon>Oomycota</taxon>
        <taxon>Peronosporomycetes</taxon>
        <taxon>Albuginales</taxon>
        <taxon>Albuginaceae</taxon>
        <taxon>Albugo</taxon>
    </lineage>
</organism>
<accession>A0A024GSX3</accession>
<dbReference type="Gene3D" id="1.10.3730.20">
    <property type="match status" value="1"/>
</dbReference>
<evidence type="ECO:0000256" key="4">
    <source>
        <dbReference type="ARBA" id="ARBA00022989"/>
    </source>
</evidence>
<dbReference type="GO" id="GO:0005789">
    <property type="term" value="C:endoplasmic reticulum membrane"/>
    <property type="evidence" value="ECO:0007669"/>
    <property type="project" value="TreeGrafter"/>
</dbReference>
<dbReference type="InterPro" id="IPR013657">
    <property type="entry name" value="SCL35B1-4/HUT1"/>
</dbReference>
<evidence type="ECO:0008006" key="9">
    <source>
        <dbReference type="Google" id="ProtNLM"/>
    </source>
</evidence>
<feature type="transmembrane region" description="Helical" evidence="6">
    <location>
        <begin position="260"/>
        <end position="280"/>
    </location>
</feature>
<dbReference type="Proteomes" id="UP000053237">
    <property type="component" value="Unassembled WGS sequence"/>
</dbReference>
<keyword evidence="3 6" id="KW-0812">Transmembrane</keyword>
<dbReference type="InterPro" id="IPR037185">
    <property type="entry name" value="EmrE-like"/>
</dbReference>
<keyword evidence="5 6" id="KW-0472">Membrane</keyword>
<dbReference type="OrthoDB" id="1601at2759"/>
<dbReference type="InParanoid" id="A0A024GSX3"/>
<evidence type="ECO:0000256" key="5">
    <source>
        <dbReference type="ARBA" id="ARBA00023136"/>
    </source>
</evidence>
<gene>
    <name evidence="7" type="ORF">BN9_107380</name>
</gene>
<dbReference type="Pfam" id="PF08449">
    <property type="entry name" value="UAA"/>
    <property type="match status" value="1"/>
</dbReference>
<dbReference type="GO" id="GO:0000139">
    <property type="term" value="C:Golgi membrane"/>
    <property type="evidence" value="ECO:0007669"/>
    <property type="project" value="TreeGrafter"/>
</dbReference>
<evidence type="ECO:0000256" key="3">
    <source>
        <dbReference type="ARBA" id="ARBA00022692"/>
    </source>
</evidence>
<evidence type="ECO:0000313" key="7">
    <source>
        <dbReference type="EMBL" id="CCI49424.1"/>
    </source>
</evidence>
<dbReference type="EMBL" id="CAIX01000296">
    <property type="protein sequence ID" value="CCI49424.1"/>
    <property type="molecule type" value="Genomic_DNA"/>
</dbReference>
<comment type="caution">
    <text evidence="7">The sequence shown here is derived from an EMBL/GenBank/DDBJ whole genome shotgun (WGS) entry which is preliminary data.</text>
</comment>
<dbReference type="PANTHER" id="PTHR10778">
    <property type="entry name" value="SOLUTE CARRIER FAMILY 35 MEMBER B"/>
    <property type="match status" value="1"/>
</dbReference>
<evidence type="ECO:0000256" key="1">
    <source>
        <dbReference type="ARBA" id="ARBA00004141"/>
    </source>
</evidence>
<feature type="transmembrane region" description="Helical" evidence="6">
    <location>
        <begin position="158"/>
        <end position="177"/>
    </location>
</feature>
<comment type="subcellular location">
    <subcellularLocation>
        <location evidence="1">Membrane</location>
        <topology evidence="1">Multi-pass membrane protein</topology>
    </subcellularLocation>
</comment>
<feature type="transmembrane region" description="Helical" evidence="6">
    <location>
        <begin position="48"/>
        <end position="68"/>
    </location>
</feature>
<evidence type="ECO:0000313" key="8">
    <source>
        <dbReference type="Proteomes" id="UP000053237"/>
    </source>
</evidence>
<keyword evidence="2" id="KW-0813">Transport</keyword>
<protein>
    <recommendedName>
        <fullName evidence="9">Sugar phosphate transporter domain-containing protein</fullName>
    </recommendedName>
</protein>
<feature type="transmembrane region" description="Helical" evidence="6">
    <location>
        <begin position="12"/>
        <end position="33"/>
    </location>
</feature>